<dbReference type="Proteomes" id="UP001172102">
    <property type="component" value="Unassembled WGS sequence"/>
</dbReference>
<accession>A0AA40DVC2</accession>
<keyword evidence="2" id="KW-1185">Reference proteome</keyword>
<dbReference type="InterPro" id="IPR027417">
    <property type="entry name" value="P-loop_NTPase"/>
</dbReference>
<dbReference type="AlphaFoldDB" id="A0AA40DVC2"/>
<evidence type="ECO:0000313" key="1">
    <source>
        <dbReference type="EMBL" id="KAK0714546.1"/>
    </source>
</evidence>
<protein>
    <submittedName>
        <fullName evidence="1">Uncharacterized protein</fullName>
    </submittedName>
</protein>
<name>A0AA40DVC2_9PEZI</name>
<dbReference type="PANTHER" id="PTHR35205">
    <property type="entry name" value="NB-ARC AND TPR DOMAIN PROTEIN"/>
    <property type="match status" value="1"/>
</dbReference>
<evidence type="ECO:0000313" key="2">
    <source>
        <dbReference type="Proteomes" id="UP001172102"/>
    </source>
</evidence>
<reference evidence="1" key="1">
    <citation type="submission" date="2023-06" db="EMBL/GenBank/DDBJ databases">
        <title>Genome-scale phylogeny and comparative genomics of the fungal order Sordariales.</title>
        <authorList>
            <consortium name="Lawrence Berkeley National Laboratory"/>
            <person name="Hensen N."/>
            <person name="Bonometti L."/>
            <person name="Westerberg I."/>
            <person name="Brannstrom I.O."/>
            <person name="Guillou S."/>
            <person name="Cros-Aarteil S."/>
            <person name="Calhoun S."/>
            <person name="Haridas S."/>
            <person name="Kuo A."/>
            <person name="Mondo S."/>
            <person name="Pangilinan J."/>
            <person name="Riley R."/>
            <person name="Labutti K."/>
            <person name="Andreopoulos B."/>
            <person name="Lipzen A."/>
            <person name="Chen C."/>
            <person name="Yanf M."/>
            <person name="Daum C."/>
            <person name="Ng V."/>
            <person name="Clum A."/>
            <person name="Steindorff A."/>
            <person name="Ohm R."/>
            <person name="Martin F."/>
            <person name="Silar P."/>
            <person name="Natvig D."/>
            <person name="Lalanne C."/>
            <person name="Gautier V."/>
            <person name="Ament-Velasquez S.L."/>
            <person name="Kruys A."/>
            <person name="Hutchinson M.I."/>
            <person name="Powell A.J."/>
            <person name="Barry K."/>
            <person name="Miller A.N."/>
            <person name="Grigoriev I.V."/>
            <person name="Debuchy R."/>
            <person name="Gladieux P."/>
            <person name="Thoren M.H."/>
            <person name="Johannesson H."/>
        </authorList>
    </citation>
    <scope>NUCLEOTIDE SEQUENCE</scope>
    <source>
        <strain evidence="1">SMH4607-1</strain>
    </source>
</reference>
<dbReference type="EMBL" id="JAUKUA010000004">
    <property type="protein sequence ID" value="KAK0714546.1"/>
    <property type="molecule type" value="Genomic_DNA"/>
</dbReference>
<gene>
    <name evidence="1" type="ORF">B0H67DRAFT_644396</name>
</gene>
<organism evidence="1 2">
    <name type="scientific">Lasiosphaeris hirsuta</name>
    <dbReference type="NCBI Taxonomy" id="260670"/>
    <lineage>
        <taxon>Eukaryota</taxon>
        <taxon>Fungi</taxon>
        <taxon>Dikarya</taxon>
        <taxon>Ascomycota</taxon>
        <taxon>Pezizomycotina</taxon>
        <taxon>Sordariomycetes</taxon>
        <taxon>Sordariomycetidae</taxon>
        <taxon>Sordariales</taxon>
        <taxon>Lasiosphaeriaceae</taxon>
        <taxon>Lasiosphaeris</taxon>
    </lineage>
</organism>
<proteinExistence type="predicted"/>
<dbReference type="PANTHER" id="PTHR35205:SF1">
    <property type="entry name" value="ZU5 DOMAIN-CONTAINING PROTEIN"/>
    <property type="match status" value="1"/>
</dbReference>
<dbReference type="Gene3D" id="3.40.50.300">
    <property type="entry name" value="P-loop containing nucleotide triphosphate hydrolases"/>
    <property type="match status" value="1"/>
</dbReference>
<comment type="caution">
    <text evidence="1">The sequence shown here is derived from an EMBL/GenBank/DDBJ whole genome shotgun (WGS) entry which is preliminary data.</text>
</comment>
<sequence length="328" mass="36635">MYPMVSCRLDTGITPSIVSVPKLANASPSPTLIAEPVLLPDAFMLGQNIPVACPPLGLHPVVELVCRKPANSERLARPSSTAPASRSVVTIPEVALHYALGHMTDYDVILWFHAADTSLEDAHPQNRVRLLQWLQRTRLCWLLIYDNVESANVLQEFSPVAKKGPILLTSRKYVFAMQPASGSIEVLPFSVNAGIHYILGIISRQPMGTMVQTKEYLGGHPLALTQASSLAWRRQWRAKKLLENYIQHVYALRPSDSFCVLLRNASWHCVEIHNTKELGPTVRRAIDAARLTGFVDREPRHYAQLCNCASRLWAQRGSFDKALELMLE</sequence>